<reference evidence="4" key="1">
    <citation type="journal article" date="2015" name="Genome Announc.">
        <title>Complete Genome Sequence of Herbaspirillum hiltneri N3 (DSM 17495), Isolated from Surface-Sterilized Wheat Roots.</title>
        <authorList>
            <person name="Guizelini D."/>
            <person name="Saizaki P.M."/>
            <person name="Coimbra N.A."/>
            <person name="Weiss V.A."/>
            <person name="Faoro H."/>
            <person name="Sfeir M.Z."/>
            <person name="Baura V.A."/>
            <person name="Monteiro R.A."/>
            <person name="Chubatsu L.S."/>
            <person name="Souza E.M."/>
            <person name="Cruz L.M."/>
            <person name="Pedrosa F.O."/>
            <person name="Raittz R.T."/>
            <person name="Marchaukoski J.N."/>
            <person name="Steffens M.B."/>
        </authorList>
    </citation>
    <scope>NUCLEOTIDE SEQUENCE [LARGE SCALE GENOMIC DNA]</scope>
    <source>
        <strain evidence="4">N3</strain>
    </source>
</reference>
<keyword evidence="2" id="KW-0732">Signal</keyword>
<feature type="signal peptide" evidence="2">
    <location>
        <begin position="1"/>
        <end position="21"/>
    </location>
</feature>
<evidence type="ECO:0000256" key="2">
    <source>
        <dbReference type="SAM" id="SignalP"/>
    </source>
</evidence>
<protein>
    <recommendedName>
        <fullName evidence="5">DUF4148 domain-containing protein</fullName>
    </recommendedName>
</protein>
<gene>
    <name evidence="3" type="ORF">F506_11495</name>
</gene>
<organism evidence="3 4">
    <name type="scientific">Herbaspirillum hiltneri N3</name>
    <dbReference type="NCBI Taxonomy" id="1262470"/>
    <lineage>
        <taxon>Bacteria</taxon>
        <taxon>Pseudomonadati</taxon>
        <taxon>Pseudomonadota</taxon>
        <taxon>Betaproteobacteria</taxon>
        <taxon>Burkholderiales</taxon>
        <taxon>Oxalobacteraceae</taxon>
        <taxon>Herbaspirillum</taxon>
    </lineage>
</organism>
<accession>A0ABM5V0V9</accession>
<evidence type="ECO:0000313" key="4">
    <source>
        <dbReference type="Proteomes" id="UP000063429"/>
    </source>
</evidence>
<feature type="region of interest" description="Disordered" evidence="1">
    <location>
        <begin position="71"/>
        <end position="90"/>
    </location>
</feature>
<feature type="chain" id="PRO_5045942363" description="DUF4148 domain-containing protein" evidence="2">
    <location>
        <begin position="22"/>
        <end position="90"/>
    </location>
</feature>
<name>A0ABM5V0V9_9BURK</name>
<dbReference type="EMBL" id="CP011409">
    <property type="protein sequence ID" value="AKZ63208.1"/>
    <property type="molecule type" value="Genomic_DNA"/>
</dbReference>
<proteinExistence type="predicted"/>
<evidence type="ECO:0008006" key="5">
    <source>
        <dbReference type="Google" id="ProtNLM"/>
    </source>
</evidence>
<keyword evidence="4" id="KW-1185">Reference proteome</keyword>
<dbReference type="Proteomes" id="UP000063429">
    <property type="component" value="Chromosome"/>
</dbReference>
<evidence type="ECO:0000313" key="3">
    <source>
        <dbReference type="EMBL" id="AKZ63208.1"/>
    </source>
</evidence>
<sequence length="90" mass="9411">MNTKQITAAIVLFAAVGAAMAESPFPPETKFVSTKTRAEVVSELQQAQAQGLITNGNNYPIVIQARSPLTRSEVVSQSKPAGDSSTYAGA</sequence>
<evidence type="ECO:0000256" key="1">
    <source>
        <dbReference type="SAM" id="MobiDB-lite"/>
    </source>
</evidence>
<dbReference type="RefSeq" id="WP_053197569.1">
    <property type="nucleotide sequence ID" value="NZ_CP011409.1"/>
</dbReference>
<dbReference type="InterPro" id="IPR025421">
    <property type="entry name" value="DUF4148"/>
</dbReference>
<dbReference type="Pfam" id="PF13663">
    <property type="entry name" value="DUF4148"/>
    <property type="match status" value="1"/>
</dbReference>